<dbReference type="PANTHER" id="PTHR46148">
    <property type="entry name" value="CHROMO DOMAIN-CONTAINING PROTEIN"/>
    <property type="match status" value="1"/>
</dbReference>
<feature type="region of interest" description="Disordered" evidence="1">
    <location>
        <begin position="305"/>
        <end position="326"/>
    </location>
</feature>
<evidence type="ECO:0000256" key="1">
    <source>
        <dbReference type="SAM" id="MobiDB-lite"/>
    </source>
</evidence>
<dbReference type="AlphaFoldDB" id="A0A6N2BCQ5"/>
<evidence type="ECO:0000313" key="3">
    <source>
        <dbReference type="EMBL" id="TMW90959.1"/>
    </source>
</evidence>
<dbReference type="InterPro" id="IPR056924">
    <property type="entry name" value="SH3_Tf2-1"/>
</dbReference>
<protein>
    <recommendedName>
        <fullName evidence="2">Tf2-1-like SH3-like domain-containing protein</fullName>
    </recommendedName>
</protein>
<dbReference type="PANTHER" id="PTHR46148:SF56">
    <property type="entry name" value="RETROTRANSPOSON PROTEIN"/>
    <property type="match status" value="1"/>
</dbReference>
<sequence>MSVLYHPDKSNVVVDALSRLSISSVSHINEAKKYQVKDVHRFLRLGVRLEHSPNGGFMVHHNFKTSLEVEVKSKQHLHQPLMDLKESVLSKLNESLSLGGNRVLRYQGRLWFPNVDGLRNSILEEAHGSRYSIHPGSTKMYHDLREVVGRHFSLVEFCYYNNFHSSTSMAPYELFYSMRFRPPIGWFEVGESSLLVPNFIYKTLEKVHIIRNWLETPYSRHKSYVDHRVGPYEILQRVGKVAYELKLPSELASVHLVFHVSKLKKCISDPESILPIEGLGVKDNLSYEEILVQILDSQVNEEQRGSFRKGVMEESPSKGAKREDEDDMMSCYRHLFDN</sequence>
<comment type="caution">
    <text evidence="3">The sequence shown here is derived from an EMBL/GenBank/DDBJ whole genome shotgun (WGS) entry which is preliminary data.</text>
</comment>
<accession>A0A6N2BCQ5</accession>
<dbReference type="Pfam" id="PF24626">
    <property type="entry name" value="SH3_Tf2-1"/>
    <property type="match status" value="1"/>
</dbReference>
<organism evidence="3">
    <name type="scientific">Solanum chilense</name>
    <name type="common">Tomato</name>
    <name type="synonym">Lycopersicon chilense</name>
    <dbReference type="NCBI Taxonomy" id="4083"/>
    <lineage>
        <taxon>Eukaryota</taxon>
        <taxon>Viridiplantae</taxon>
        <taxon>Streptophyta</taxon>
        <taxon>Embryophyta</taxon>
        <taxon>Tracheophyta</taxon>
        <taxon>Spermatophyta</taxon>
        <taxon>Magnoliopsida</taxon>
        <taxon>eudicotyledons</taxon>
        <taxon>Gunneridae</taxon>
        <taxon>Pentapetalae</taxon>
        <taxon>asterids</taxon>
        <taxon>lamiids</taxon>
        <taxon>Solanales</taxon>
        <taxon>Solanaceae</taxon>
        <taxon>Solanoideae</taxon>
        <taxon>Solaneae</taxon>
        <taxon>Solanum</taxon>
        <taxon>Solanum subgen. Lycopersicon</taxon>
    </lineage>
</organism>
<evidence type="ECO:0000259" key="2">
    <source>
        <dbReference type="Pfam" id="PF24626"/>
    </source>
</evidence>
<name>A0A6N2BCQ5_SOLCI</name>
<feature type="domain" description="Tf2-1-like SH3-like" evidence="2">
    <location>
        <begin position="227"/>
        <end position="266"/>
    </location>
</feature>
<proteinExistence type="predicted"/>
<reference evidence="3" key="1">
    <citation type="submission" date="2019-05" db="EMBL/GenBank/DDBJ databases">
        <title>The de novo reference genome and transcriptome assemblies of the wild tomato species Solanum chilense.</title>
        <authorList>
            <person name="Stam R."/>
            <person name="Nosenko T."/>
            <person name="Hoerger A.C."/>
            <person name="Stephan W."/>
            <person name="Seidel M.A."/>
            <person name="Kuhn J.M.M."/>
            <person name="Haberer G."/>
            <person name="Tellier A."/>
        </authorList>
    </citation>
    <scope>NUCLEOTIDE SEQUENCE</scope>
    <source>
        <tissue evidence="3">Mature leaves</tissue>
    </source>
</reference>
<dbReference type="EMBL" id="RXGB01003931">
    <property type="protein sequence ID" value="TMW90959.1"/>
    <property type="molecule type" value="Genomic_DNA"/>
</dbReference>
<feature type="compositionally biased region" description="Basic and acidic residues" evidence="1">
    <location>
        <begin position="305"/>
        <end position="323"/>
    </location>
</feature>
<gene>
    <name evidence="3" type="ORF">EJD97_014998</name>
</gene>